<evidence type="ECO:0000313" key="7">
    <source>
        <dbReference type="EMBL" id="OGG45946.1"/>
    </source>
</evidence>
<evidence type="ECO:0000256" key="4">
    <source>
        <dbReference type="ARBA" id="ARBA00035258"/>
    </source>
</evidence>
<evidence type="ECO:0000256" key="5">
    <source>
        <dbReference type="HAMAP-Rule" id="MF_01302"/>
    </source>
</evidence>
<dbReference type="Proteomes" id="UP000178606">
    <property type="component" value="Unassembled WGS sequence"/>
</dbReference>
<keyword evidence="2 5" id="KW-0689">Ribosomal protein</keyword>
<dbReference type="GO" id="GO:1990904">
    <property type="term" value="C:ribonucleoprotein complex"/>
    <property type="evidence" value="ECO:0007669"/>
    <property type="project" value="UniProtKB-KW"/>
</dbReference>
<comment type="similarity">
    <text evidence="1 5 6">Belongs to the universal ribosomal protein uS8 family.</text>
</comment>
<dbReference type="GO" id="GO:0005840">
    <property type="term" value="C:ribosome"/>
    <property type="evidence" value="ECO:0007669"/>
    <property type="project" value="UniProtKB-KW"/>
</dbReference>
<keyword evidence="5" id="KW-0699">rRNA-binding</keyword>
<comment type="function">
    <text evidence="5">One of the primary rRNA binding proteins, it binds directly to 16S rRNA central domain where it helps coordinate assembly of the platform of the 30S subunit.</text>
</comment>
<protein>
    <recommendedName>
        <fullName evidence="4 5">Small ribosomal subunit protein uS8</fullName>
    </recommendedName>
</protein>
<dbReference type="GO" id="GO:0005737">
    <property type="term" value="C:cytoplasm"/>
    <property type="evidence" value="ECO:0007669"/>
    <property type="project" value="UniProtKB-ARBA"/>
</dbReference>
<comment type="subunit">
    <text evidence="5">Part of the 30S ribosomal subunit. Contacts proteins S5 and S12.</text>
</comment>
<dbReference type="Gene3D" id="3.30.1490.10">
    <property type="match status" value="1"/>
</dbReference>
<evidence type="ECO:0000313" key="8">
    <source>
        <dbReference type="Proteomes" id="UP000178606"/>
    </source>
</evidence>
<evidence type="ECO:0000256" key="3">
    <source>
        <dbReference type="ARBA" id="ARBA00023274"/>
    </source>
</evidence>
<dbReference type="Gene3D" id="3.30.1370.30">
    <property type="match status" value="1"/>
</dbReference>
<dbReference type="EMBL" id="MFKF01000354">
    <property type="protein sequence ID" value="OGG45946.1"/>
    <property type="molecule type" value="Genomic_DNA"/>
</dbReference>
<gene>
    <name evidence="5" type="primary">rpsH</name>
    <name evidence="7" type="ORF">A3F84_24380</name>
</gene>
<dbReference type="PROSITE" id="PS00053">
    <property type="entry name" value="RIBOSOMAL_S8"/>
    <property type="match status" value="1"/>
</dbReference>
<dbReference type="InterPro" id="IPR000630">
    <property type="entry name" value="Ribosomal_uS8"/>
</dbReference>
<dbReference type="GO" id="GO:0006412">
    <property type="term" value="P:translation"/>
    <property type="evidence" value="ECO:0007669"/>
    <property type="project" value="UniProtKB-UniRule"/>
</dbReference>
<name>A0A1F6C9Y4_HANXR</name>
<evidence type="ECO:0000256" key="6">
    <source>
        <dbReference type="RuleBase" id="RU003660"/>
    </source>
</evidence>
<dbReference type="SUPFAM" id="SSF56047">
    <property type="entry name" value="Ribosomal protein S8"/>
    <property type="match status" value="1"/>
</dbReference>
<reference evidence="7 8" key="1">
    <citation type="journal article" date="2016" name="Nat. Commun.">
        <title>Thousands of microbial genomes shed light on interconnected biogeochemical processes in an aquifer system.</title>
        <authorList>
            <person name="Anantharaman K."/>
            <person name="Brown C.T."/>
            <person name="Hug L.A."/>
            <person name="Sharon I."/>
            <person name="Castelle C.J."/>
            <person name="Probst A.J."/>
            <person name="Thomas B.C."/>
            <person name="Singh A."/>
            <person name="Wilkins M.J."/>
            <person name="Karaoz U."/>
            <person name="Brodie E.L."/>
            <person name="Williams K.H."/>
            <person name="Hubbard S.S."/>
            <person name="Banfield J.F."/>
        </authorList>
    </citation>
    <scope>NUCLEOTIDE SEQUENCE [LARGE SCALE GENOMIC DNA]</scope>
    <source>
        <strain evidence="8">RIFCSPLOWO2_12_FULL_64_10</strain>
    </source>
</reference>
<dbReference type="FunFam" id="3.30.1490.10:FF:000001">
    <property type="entry name" value="30S ribosomal protein S8"/>
    <property type="match status" value="1"/>
</dbReference>
<comment type="caution">
    <text evidence="7">The sequence shown here is derived from an EMBL/GenBank/DDBJ whole genome shotgun (WGS) entry which is preliminary data.</text>
</comment>
<dbReference type="InterPro" id="IPR035987">
    <property type="entry name" value="Ribosomal_uS8_sf"/>
</dbReference>
<sequence>MLSMIKNANMRGYERVVVDHSKLKERVAAVLKEEGYLKAVQVVEEDRRGTKRRFIHVYLKYGEGGEKVISGIKRVSKPGCRVYKTVGRIPKVLDDLGTSILTTSRGVMSHRAARKQKVGGELLCQVW</sequence>
<dbReference type="HAMAP" id="MF_01302_B">
    <property type="entry name" value="Ribosomal_uS8_B"/>
    <property type="match status" value="1"/>
</dbReference>
<keyword evidence="5" id="KW-0694">RNA-binding</keyword>
<dbReference type="Pfam" id="PF00410">
    <property type="entry name" value="Ribosomal_S8"/>
    <property type="match status" value="1"/>
</dbReference>
<organism evidence="7 8">
    <name type="scientific">Handelsmanbacteria sp. (strain RIFCSPLOWO2_12_FULL_64_10)</name>
    <dbReference type="NCBI Taxonomy" id="1817868"/>
    <lineage>
        <taxon>Bacteria</taxon>
        <taxon>Candidatus Handelsmaniibacteriota</taxon>
    </lineage>
</organism>
<dbReference type="GO" id="GO:0003735">
    <property type="term" value="F:structural constituent of ribosome"/>
    <property type="evidence" value="ECO:0007669"/>
    <property type="project" value="InterPro"/>
</dbReference>
<keyword evidence="3 5" id="KW-0687">Ribonucleoprotein</keyword>
<dbReference type="AlphaFoldDB" id="A0A1F6C9Y4"/>
<dbReference type="PANTHER" id="PTHR11758">
    <property type="entry name" value="40S RIBOSOMAL PROTEIN S15A"/>
    <property type="match status" value="1"/>
</dbReference>
<accession>A0A1F6C9Y4</accession>
<evidence type="ECO:0000256" key="2">
    <source>
        <dbReference type="ARBA" id="ARBA00022980"/>
    </source>
</evidence>
<evidence type="ECO:0000256" key="1">
    <source>
        <dbReference type="ARBA" id="ARBA00006471"/>
    </source>
</evidence>
<dbReference type="InterPro" id="IPR047863">
    <property type="entry name" value="Ribosomal_uS8_CS"/>
</dbReference>
<dbReference type="GO" id="GO:0019843">
    <property type="term" value="F:rRNA binding"/>
    <property type="evidence" value="ECO:0007669"/>
    <property type="project" value="UniProtKB-UniRule"/>
</dbReference>
<dbReference type="NCBIfam" id="NF001109">
    <property type="entry name" value="PRK00136.1"/>
    <property type="match status" value="1"/>
</dbReference>
<proteinExistence type="inferred from homology"/>